<dbReference type="PANTHER" id="PTHR36000">
    <property type="entry name" value="DEFECTIVE 1273 PROTEIN, PUTATIVE-RELATED"/>
    <property type="match status" value="1"/>
</dbReference>
<evidence type="ECO:0000313" key="2">
    <source>
        <dbReference type="Proteomes" id="UP001151752"/>
    </source>
</evidence>
<comment type="caution">
    <text evidence="1">The sequence shown here is derived from an EMBL/GenBank/DDBJ whole genome shotgun (WGS) entry which is preliminary data.</text>
</comment>
<dbReference type="PANTHER" id="PTHR36000:SF3">
    <property type="entry name" value="EMBRYO DEFECTIVE 1273"/>
    <property type="match status" value="1"/>
</dbReference>
<dbReference type="Proteomes" id="UP001151752">
    <property type="component" value="Chromosome 5"/>
</dbReference>
<organism evidence="1 2">
    <name type="scientific">Salix koriyanagi</name>
    <dbReference type="NCBI Taxonomy" id="2511006"/>
    <lineage>
        <taxon>Eukaryota</taxon>
        <taxon>Viridiplantae</taxon>
        <taxon>Streptophyta</taxon>
        <taxon>Embryophyta</taxon>
        <taxon>Tracheophyta</taxon>
        <taxon>Spermatophyta</taxon>
        <taxon>Magnoliopsida</taxon>
        <taxon>eudicotyledons</taxon>
        <taxon>Gunneridae</taxon>
        <taxon>Pentapetalae</taxon>
        <taxon>rosids</taxon>
        <taxon>fabids</taxon>
        <taxon>Malpighiales</taxon>
        <taxon>Salicaceae</taxon>
        <taxon>Saliceae</taxon>
        <taxon>Salix</taxon>
    </lineage>
</organism>
<accession>A0A9Q0P5B9</accession>
<dbReference type="AlphaFoldDB" id="A0A9Q0P5B9"/>
<reference evidence="1" key="2">
    <citation type="journal article" date="2023" name="Int. J. Mol. Sci.">
        <title>De Novo Assembly and Annotation of 11 Diverse Shrub Willow (Salix) Genomes Reveals Novel Gene Organization in Sex-Linked Regions.</title>
        <authorList>
            <person name="Hyden B."/>
            <person name="Feng K."/>
            <person name="Yates T.B."/>
            <person name="Jawdy S."/>
            <person name="Cereghino C."/>
            <person name="Smart L.B."/>
            <person name="Muchero W."/>
        </authorList>
    </citation>
    <scope>NUCLEOTIDE SEQUENCE</scope>
    <source>
        <tissue evidence="1">Shoot tip</tissue>
    </source>
</reference>
<sequence>MALLASSTLPSSPQYQIKVFRNKPCQFRWCVLSHAPHQISPTCSMKVTKGHFGEPSKVKLQLKIVKERWLHAIPDSVKEFPWRKAEDLLLKQLLLVGQKAFKSSCWLLDDGLLERDIHGSLSSFREKRAELAPSGLQLLLHSCEGHFNISYSKYTAVSFACCKWWVDASFVALG</sequence>
<proteinExistence type="predicted"/>
<evidence type="ECO:0000313" key="1">
    <source>
        <dbReference type="EMBL" id="KAJ6681886.1"/>
    </source>
</evidence>
<gene>
    <name evidence="1" type="ORF">OIU74_020196</name>
</gene>
<keyword evidence="2" id="KW-1185">Reference proteome</keyword>
<dbReference type="EMBL" id="JAPFFM010000020">
    <property type="protein sequence ID" value="KAJ6681886.1"/>
    <property type="molecule type" value="Genomic_DNA"/>
</dbReference>
<reference evidence="1" key="1">
    <citation type="submission" date="2022-11" db="EMBL/GenBank/DDBJ databases">
        <authorList>
            <person name="Hyden B.L."/>
            <person name="Feng K."/>
            <person name="Yates T."/>
            <person name="Jawdy S."/>
            <person name="Smart L.B."/>
            <person name="Muchero W."/>
        </authorList>
    </citation>
    <scope>NUCLEOTIDE SEQUENCE</scope>
    <source>
        <tissue evidence="1">Shoot tip</tissue>
    </source>
</reference>
<name>A0A9Q0P5B9_9ROSI</name>
<protein>
    <submittedName>
        <fullName evidence="1">DEFECTIVE 1273 PROTEIN putative-RELATED</fullName>
    </submittedName>
</protein>